<evidence type="ECO:0008006" key="4">
    <source>
        <dbReference type="Google" id="ProtNLM"/>
    </source>
</evidence>
<evidence type="ECO:0000256" key="1">
    <source>
        <dbReference type="SAM" id="MobiDB-lite"/>
    </source>
</evidence>
<feature type="region of interest" description="Disordered" evidence="1">
    <location>
        <begin position="13"/>
        <end position="80"/>
    </location>
</feature>
<gene>
    <name evidence="2" type="ORF">RHODO2019_09295</name>
</gene>
<protein>
    <recommendedName>
        <fullName evidence="4">Lipoprotein</fullName>
    </recommendedName>
</protein>
<keyword evidence="3" id="KW-1185">Reference proteome</keyword>
<organism evidence="2 3">
    <name type="scientific">Rhodococcus antarcticus</name>
    <dbReference type="NCBI Taxonomy" id="2987751"/>
    <lineage>
        <taxon>Bacteria</taxon>
        <taxon>Bacillati</taxon>
        <taxon>Actinomycetota</taxon>
        <taxon>Actinomycetes</taxon>
        <taxon>Mycobacteriales</taxon>
        <taxon>Nocardiaceae</taxon>
        <taxon>Rhodococcus</taxon>
    </lineage>
</organism>
<reference evidence="2" key="1">
    <citation type="submission" date="2022-10" db="EMBL/GenBank/DDBJ databases">
        <title>Rhodococcus sp.75.</title>
        <authorList>
            <person name="Sun M."/>
        </authorList>
    </citation>
    <scope>NUCLEOTIDE SEQUENCE</scope>
    <source>
        <strain evidence="2">75</strain>
    </source>
</reference>
<evidence type="ECO:0000313" key="2">
    <source>
        <dbReference type="EMBL" id="UZJ23433.1"/>
    </source>
</evidence>
<proteinExistence type="predicted"/>
<feature type="compositionally biased region" description="Low complexity" evidence="1">
    <location>
        <begin position="27"/>
        <end position="37"/>
    </location>
</feature>
<dbReference type="EMBL" id="CP110615">
    <property type="protein sequence ID" value="UZJ23433.1"/>
    <property type="molecule type" value="Genomic_DNA"/>
</dbReference>
<evidence type="ECO:0000313" key="3">
    <source>
        <dbReference type="Proteomes" id="UP001164965"/>
    </source>
</evidence>
<dbReference type="Proteomes" id="UP001164965">
    <property type="component" value="Chromosome"/>
</dbReference>
<name>A0ABY6NVV3_9NOCA</name>
<accession>A0ABY6NVV3</accession>
<sequence length="158" mass="15090">MAAAVLLAGCAQTATPTGPGAAPPPGSATTSAPGAPSDGPTGSSGTAVRPTNIAPVAPGGPAPVGPAQIDARALPGGQAGPVTVDLEGTALTVTGTEGSCSTVTANLLGEDETSVSVQLVVTRTSDGVCTAIAELVPLTVHLAAPLADRTIVLSEVHR</sequence>
<dbReference type="RefSeq" id="WP_265381540.1">
    <property type="nucleotide sequence ID" value="NZ_CP110615.1"/>
</dbReference>